<keyword evidence="1" id="KW-0175">Coiled coil</keyword>
<feature type="coiled-coil region" evidence="1">
    <location>
        <begin position="240"/>
        <end position="356"/>
    </location>
</feature>
<gene>
    <name evidence="2" type="ORF">PPERSA_10925</name>
</gene>
<comment type="caution">
    <text evidence="2">The sequence shown here is derived from an EMBL/GenBank/DDBJ whole genome shotgun (WGS) entry which is preliminary data.</text>
</comment>
<reference evidence="2 3" key="1">
    <citation type="journal article" date="2015" name="Sci. Rep.">
        <title>Genome of the facultative scuticociliatosis pathogen Pseudocohnilembus persalinus provides insight into its virulence through horizontal gene transfer.</title>
        <authorList>
            <person name="Xiong J."/>
            <person name="Wang G."/>
            <person name="Cheng J."/>
            <person name="Tian M."/>
            <person name="Pan X."/>
            <person name="Warren A."/>
            <person name="Jiang C."/>
            <person name="Yuan D."/>
            <person name="Miao W."/>
        </authorList>
    </citation>
    <scope>NUCLEOTIDE SEQUENCE [LARGE SCALE GENOMIC DNA]</scope>
    <source>
        <strain evidence="2">36N120E</strain>
    </source>
</reference>
<dbReference type="AlphaFoldDB" id="A0A0V0R9I4"/>
<evidence type="ECO:0000256" key="1">
    <source>
        <dbReference type="SAM" id="Coils"/>
    </source>
</evidence>
<feature type="coiled-coil region" evidence="1">
    <location>
        <begin position="529"/>
        <end position="570"/>
    </location>
</feature>
<protein>
    <submittedName>
        <fullName evidence="2">Uncharacterized protein</fullName>
    </submittedName>
</protein>
<evidence type="ECO:0000313" key="2">
    <source>
        <dbReference type="EMBL" id="KRX11158.1"/>
    </source>
</evidence>
<keyword evidence="3" id="KW-1185">Reference proteome</keyword>
<sequence>MGDNLEESQKMQDNQINPEITQDSLAQKIAQIKQSLGLSTSSKINSNSIQKQQIEEIKFGNNNIQQQFSQNKSKNLQNQQQNLFDNNFYDKNENSGQKLVLENFLTESPNNMQEENQKQNLNIEQRFSYNFTNQNEQNQPDLAYQNLIQRQKDLMQKNQEALQNLEQDEKYFSNSEQNQKLKFQLEQQFLQGQQSSNQITNRNLLHDFQRSYQGERVESSQKNQFYTEIDPDDQQMQKQVDDLIKEQEKYKYQIKDLKNKLIKSQQSQEIVNKEIELLRKYRSSAQNYESQLQDLQKEVFELRQEKLDNQSIEKLQNENKQLNSQIDQLKNQSIFVRENNNKNLELKQQNQQEKNTRFGISDKELEIYENFLSFSVIREKNQWESLCLYWKEKFLALQGNFQQEISILKIQNAQLKEQLLLENSNFQKKCEEMINNFCCIFDNKRISRNKSFGKNRSFNKVISNQQSKIRDSLEIQQEKSFNFDNFKRESYSLNKNQYQISSKSPFQKKSRSFLDSLSDNKLSFQESYLQRYSEKNQQNQIQSQQLLKQNLNLNQLLQESQNSLKNKKSESHQNIKVIGNLQLSQNKFK</sequence>
<dbReference type="InParanoid" id="A0A0V0R9I4"/>
<dbReference type="Proteomes" id="UP000054937">
    <property type="component" value="Unassembled WGS sequence"/>
</dbReference>
<evidence type="ECO:0000313" key="3">
    <source>
        <dbReference type="Proteomes" id="UP000054937"/>
    </source>
</evidence>
<proteinExistence type="predicted"/>
<dbReference type="EMBL" id="LDAU01000006">
    <property type="protein sequence ID" value="KRX11158.1"/>
    <property type="molecule type" value="Genomic_DNA"/>
</dbReference>
<accession>A0A0V0R9I4</accession>
<organism evidence="2 3">
    <name type="scientific">Pseudocohnilembus persalinus</name>
    <name type="common">Ciliate</name>
    <dbReference type="NCBI Taxonomy" id="266149"/>
    <lineage>
        <taxon>Eukaryota</taxon>
        <taxon>Sar</taxon>
        <taxon>Alveolata</taxon>
        <taxon>Ciliophora</taxon>
        <taxon>Intramacronucleata</taxon>
        <taxon>Oligohymenophorea</taxon>
        <taxon>Scuticociliatia</taxon>
        <taxon>Philasterida</taxon>
        <taxon>Pseudocohnilembidae</taxon>
        <taxon>Pseudocohnilembus</taxon>
    </lineage>
</organism>
<name>A0A0V0R9I4_PSEPJ</name>